<dbReference type="SUPFAM" id="SSF48179">
    <property type="entry name" value="6-phosphogluconate dehydrogenase C-terminal domain-like"/>
    <property type="match status" value="1"/>
</dbReference>
<dbReference type="InterPro" id="IPR051729">
    <property type="entry name" value="Opine/Lysopine_DH"/>
</dbReference>
<dbReference type="InterPro" id="IPR013328">
    <property type="entry name" value="6PGD_dom2"/>
</dbReference>
<evidence type="ECO:0000313" key="2">
    <source>
        <dbReference type="EMBL" id="CAD9647287.1"/>
    </source>
</evidence>
<dbReference type="GO" id="GO:0016491">
    <property type="term" value="F:oxidoreductase activity"/>
    <property type="evidence" value="ECO:0007669"/>
    <property type="project" value="InterPro"/>
</dbReference>
<proteinExistence type="predicted"/>
<dbReference type="EMBL" id="HBGW01102994">
    <property type="protein sequence ID" value="CAD9647287.1"/>
    <property type="molecule type" value="Transcribed_RNA"/>
</dbReference>
<reference evidence="2" key="1">
    <citation type="submission" date="2021-01" db="EMBL/GenBank/DDBJ databases">
        <authorList>
            <person name="Corre E."/>
            <person name="Pelletier E."/>
            <person name="Niang G."/>
            <person name="Scheremetjew M."/>
            <person name="Finn R."/>
            <person name="Kale V."/>
            <person name="Holt S."/>
            <person name="Cochrane G."/>
            <person name="Meng A."/>
            <person name="Brown T."/>
            <person name="Cohen L."/>
        </authorList>
    </citation>
    <scope>NUCLEOTIDE SEQUENCE</scope>
    <source>
        <strain evidence="2">RCC3387</strain>
    </source>
</reference>
<dbReference type="PANTHER" id="PTHR38015:SF1">
    <property type="entry name" value="OPINE DEHYDROGENASE DOMAIN-CONTAINING PROTEIN"/>
    <property type="match status" value="1"/>
</dbReference>
<name>A0A6U6XBU3_9DINO</name>
<dbReference type="Gene3D" id="1.10.1040.10">
    <property type="entry name" value="N-(1-d-carboxylethyl)-l-norvaline Dehydrogenase, domain 2"/>
    <property type="match status" value="1"/>
</dbReference>
<feature type="domain" description="Opine dehydrogenase" evidence="1">
    <location>
        <begin position="221"/>
        <end position="395"/>
    </location>
</feature>
<gene>
    <name evidence="2" type="ORF">BRAN1462_LOCUS65109</name>
</gene>
<organism evidence="2">
    <name type="scientific">Zooxanthella nutricula</name>
    <dbReference type="NCBI Taxonomy" id="1333877"/>
    <lineage>
        <taxon>Eukaryota</taxon>
        <taxon>Sar</taxon>
        <taxon>Alveolata</taxon>
        <taxon>Dinophyceae</taxon>
        <taxon>Peridiniales</taxon>
        <taxon>Peridiniales incertae sedis</taxon>
        <taxon>Zooxanthella</taxon>
    </lineage>
</organism>
<dbReference type="InterPro" id="IPR008927">
    <property type="entry name" value="6-PGluconate_DH-like_C_sf"/>
</dbReference>
<dbReference type="PANTHER" id="PTHR38015">
    <property type="entry name" value="BLR6086 PROTEIN"/>
    <property type="match status" value="1"/>
</dbReference>
<accession>A0A6U6XBU3</accession>
<dbReference type="Pfam" id="PF02317">
    <property type="entry name" value="Octopine_DH"/>
    <property type="match status" value="1"/>
</dbReference>
<dbReference type="InterPro" id="IPR003421">
    <property type="entry name" value="Opine_DH"/>
</dbReference>
<protein>
    <recommendedName>
        <fullName evidence="1">Opine dehydrogenase domain-containing protein</fullName>
    </recommendedName>
</protein>
<dbReference type="AlphaFoldDB" id="A0A6U6XBU3"/>
<sequence length="452" mass="50645">MDRLQRMVGHVVQPEVAGLRHRSTSSGEGEDEVVVTLIASGNSGHVCAALFYENTKGRVKTQLLTSRPQVWQNKKPRVTFPCGAVQEGRLHKVSDDPAELIPQSDIVLWTGPVTTTKEIFEHIRPYVDVRRTAVGTIFAQGLVHLLAQRIFGPEVRFFALRNIPWLCRVVTQGEESVVVGAKSSIGVMTINIEEDWVKREIEPLFVVQKTGKWEPVVIMLPDFCPIVFNPANQIIHPARYWALFRNWHGQPLSGADEPSEWLYRGMDEVAGEVLVVLDEELQMLKNAYHSATGAEGCKSVIPLRDRLLDQYGDQIEDCSTLAKMVGTNKAYSLARTPFIRTKLGVMPDPNHRVVTDDIGWGLVALVSIAERLEDAGIHTPTTMMRMLIEWHQRIMGKEFLYNGKLRGADCADLVLLRPGEALELVARPPVSTVQRVLRRADEQADEDRIGNP</sequence>
<dbReference type="Gene3D" id="3.40.50.720">
    <property type="entry name" value="NAD(P)-binding Rossmann-like Domain"/>
    <property type="match status" value="1"/>
</dbReference>
<evidence type="ECO:0000259" key="1">
    <source>
        <dbReference type="Pfam" id="PF02317"/>
    </source>
</evidence>